<dbReference type="Gene3D" id="3.90.550.10">
    <property type="entry name" value="Spore Coat Polysaccharide Biosynthesis Protein SpsA, Chain A"/>
    <property type="match status" value="1"/>
</dbReference>
<dbReference type="KEGG" id="paa:Paes_1744"/>
<dbReference type="InterPro" id="IPR005835">
    <property type="entry name" value="NTP_transferase_dom"/>
</dbReference>
<evidence type="ECO:0000259" key="1">
    <source>
        <dbReference type="Pfam" id="PF00483"/>
    </source>
</evidence>
<dbReference type="InterPro" id="IPR050486">
    <property type="entry name" value="Mannose-1P_guanyltransferase"/>
</dbReference>
<evidence type="ECO:0000313" key="2">
    <source>
        <dbReference type="EMBL" id="ACF46762.1"/>
    </source>
</evidence>
<proteinExistence type="predicted"/>
<gene>
    <name evidence="2" type="ordered locus">Paes_1744</name>
</gene>
<dbReference type="Proteomes" id="UP000002725">
    <property type="component" value="Chromosome"/>
</dbReference>
<feature type="domain" description="Nucleotidyl transferase" evidence="1">
    <location>
        <begin position="6"/>
        <end position="228"/>
    </location>
</feature>
<accession>B4S3M3</accession>
<name>B4S3M3_PROA2</name>
<dbReference type="Pfam" id="PF00483">
    <property type="entry name" value="NTP_transferase"/>
    <property type="match status" value="1"/>
</dbReference>
<sequence>MSIPCIILAGGLGTRLRSALPDLPKCLAPVAGRPFLEWQMKSLFRRGIHHFVLALGYGADKIIEVLHQPWAKEMSIDYVIEKEPLGTGGAIRFAMTDKLIDEVLVVNGDTFLNGDLSSLLEPLNRGSGEFMRMAAIHVSDRSRYGGVLVDQDKNVLAFIEKGRHDSGLINAGVYHIHISVFEEYLMPSFSLEAEVMPILVKKGNLKFCEVSGPFVDIGVPSDYYSFQAQHKYYGIEC</sequence>
<keyword evidence="2" id="KW-0808">Transferase</keyword>
<dbReference type="AlphaFoldDB" id="B4S3M3"/>
<dbReference type="SUPFAM" id="SSF53448">
    <property type="entry name" value="Nucleotide-diphospho-sugar transferases"/>
    <property type="match status" value="1"/>
</dbReference>
<dbReference type="PANTHER" id="PTHR22572">
    <property type="entry name" value="SUGAR-1-PHOSPHATE GUANYL TRANSFERASE"/>
    <property type="match status" value="1"/>
</dbReference>
<dbReference type="HOGENOM" id="CLU_029499_2_0_10"/>
<dbReference type="CDD" id="cd06915">
    <property type="entry name" value="NTP_transferase_WcbM_like"/>
    <property type="match status" value="1"/>
</dbReference>
<dbReference type="STRING" id="290512.Paes_1744"/>
<dbReference type="InterPro" id="IPR029044">
    <property type="entry name" value="Nucleotide-diphossugar_trans"/>
</dbReference>
<protein>
    <submittedName>
        <fullName evidence="2">Nucleotidyl transferase</fullName>
    </submittedName>
</protein>
<dbReference type="EMBL" id="CP001108">
    <property type="protein sequence ID" value="ACF46762.1"/>
    <property type="molecule type" value="Genomic_DNA"/>
</dbReference>
<evidence type="ECO:0000313" key="3">
    <source>
        <dbReference type="Proteomes" id="UP000002725"/>
    </source>
</evidence>
<keyword evidence="3" id="KW-1185">Reference proteome</keyword>
<dbReference type="GO" id="GO:0016740">
    <property type="term" value="F:transferase activity"/>
    <property type="evidence" value="ECO:0007669"/>
    <property type="project" value="UniProtKB-KW"/>
</dbReference>
<reference evidence="2" key="1">
    <citation type="submission" date="2008-06" db="EMBL/GenBank/DDBJ databases">
        <title>Complete sequence of chromosome of Prosthecochloris aestuarii DSM 271.</title>
        <authorList>
            <consortium name="US DOE Joint Genome Institute"/>
            <person name="Lucas S."/>
            <person name="Copeland A."/>
            <person name="Lapidus A."/>
            <person name="Glavina del Rio T."/>
            <person name="Dalin E."/>
            <person name="Tice H."/>
            <person name="Bruce D."/>
            <person name="Goodwin L."/>
            <person name="Pitluck S."/>
            <person name="Schmutz J."/>
            <person name="Larimer F."/>
            <person name="Land M."/>
            <person name="Hauser L."/>
            <person name="Kyrpides N."/>
            <person name="Anderson I."/>
            <person name="Liu Z."/>
            <person name="Li T."/>
            <person name="Zhao F."/>
            <person name="Overmann J."/>
            <person name="Bryant D.A."/>
            <person name="Richardson P."/>
        </authorList>
    </citation>
    <scope>NUCLEOTIDE SEQUENCE [LARGE SCALE GENOMIC DNA]</scope>
    <source>
        <strain evidence="2">DSM 271</strain>
    </source>
</reference>
<organism evidence="2 3">
    <name type="scientific">Prosthecochloris aestuarii (strain DSM 271 / SK 413)</name>
    <dbReference type="NCBI Taxonomy" id="290512"/>
    <lineage>
        <taxon>Bacteria</taxon>
        <taxon>Pseudomonadati</taxon>
        <taxon>Chlorobiota</taxon>
        <taxon>Chlorobiia</taxon>
        <taxon>Chlorobiales</taxon>
        <taxon>Chlorobiaceae</taxon>
        <taxon>Prosthecochloris</taxon>
    </lineage>
</organism>
<dbReference type="eggNOG" id="COG1208">
    <property type="taxonomic scope" value="Bacteria"/>
</dbReference>
<dbReference type="RefSeq" id="WP_012506295.1">
    <property type="nucleotide sequence ID" value="NC_011059.1"/>
</dbReference>